<keyword evidence="4" id="KW-0106">Calcium</keyword>
<dbReference type="PANTHER" id="PTHR10342">
    <property type="entry name" value="ARYLSULFATASE"/>
    <property type="match status" value="1"/>
</dbReference>
<keyword evidence="5" id="KW-0325">Glycoprotein</keyword>
<comment type="similarity">
    <text evidence="2">Belongs to the sulfatase family.</text>
</comment>
<comment type="cofactor">
    <cofactor evidence="1">
        <name>Ca(2+)</name>
        <dbReference type="ChEBI" id="CHEBI:29108"/>
    </cofactor>
</comment>
<dbReference type="GO" id="GO:0008484">
    <property type="term" value="F:sulfuric ester hydrolase activity"/>
    <property type="evidence" value="ECO:0007669"/>
    <property type="project" value="InterPro"/>
</dbReference>
<keyword evidence="8" id="KW-1185">Reference proteome</keyword>
<feature type="domain" description="Sulfatase N-terminal" evidence="6">
    <location>
        <begin position="2"/>
        <end position="98"/>
    </location>
</feature>
<name>A0A9Q0Y872_HOLLE</name>
<dbReference type="InterPro" id="IPR047115">
    <property type="entry name" value="ARSB"/>
</dbReference>
<dbReference type="AlphaFoldDB" id="A0A9Q0Y872"/>
<reference evidence="7" key="1">
    <citation type="submission" date="2021-10" db="EMBL/GenBank/DDBJ databases">
        <title>Tropical sea cucumber genome reveals ecological adaptation and Cuvierian tubules defense mechanism.</title>
        <authorList>
            <person name="Chen T."/>
        </authorList>
    </citation>
    <scope>NUCLEOTIDE SEQUENCE</scope>
    <source>
        <strain evidence="7">Nanhai2018</strain>
        <tissue evidence="7">Muscle</tissue>
    </source>
</reference>
<dbReference type="InterPro" id="IPR000917">
    <property type="entry name" value="Sulfatase_N"/>
</dbReference>
<accession>A0A9Q0Y872</accession>
<evidence type="ECO:0000313" key="7">
    <source>
        <dbReference type="EMBL" id="KAJ8017362.1"/>
    </source>
</evidence>
<evidence type="ECO:0000256" key="3">
    <source>
        <dbReference type="ARBA" id="ARBA00022723"/>
    </source>
</evidence>
<keyword evidence="3" id="KW-0479">Metal-binding</keyword>
<organism evidence="7 8">
    <name type="scientific">Holothuria leucospilota</name>
    <name type="common">Black long sea cucumber</name>
    <name type="synonym">Mertensiothuria leucospilota</name>
    <dbReference type="NCBI Taxonomy" id="206669"/>
    <lineage>
        <taxon>Eukaryota</taxon>
        <taxon>Metazoa</taxon>
        <taxon>Echinodermata</taxon>
        <taxon>Eleutherozoa</taxon>
        <taxon>Echinozoa</taxon>
        <taxon>Holothuroidea</taxon>
        <taxon>Aspidochirotacea</taxon>
        <taxon>Aspidochirotida</taxon>
        <taxon>Holothuriidae</taxon>
        <taxon>Holothuria</taxon>
    </lineage>
</organism>
<gene>
    <name evidence="7" type="ORF">HOLleu_45288</name>
</gene>
<proteinExistence type="inferred from homology"/>
<evidence type="ECO:0000259" key="6">
    <source>
        <dbReference type="Pfam" id="PF00884"/>
    </source>
</evidence>
<dbReference type="Gene3D" id="3.30.1120.10">
    <property type="match status" value="1"/>
</dbReference>
<dbReference type="Pfam" id="PF00884">
    <property type="entry name" value="Sulfatase"/>
    <property type="match status" value="1"/>
</dbReference>
<evidence type="ECO:0000313" key="8">
    <source>
        <dbReference type="Proteomes" id="UP001152320"/>
    </source>
</evidence>
<evidence type="ECO:0000256" key="4">
    <source>
        <dbReference type="ARBA" id="ARBA00022837"/>
    </source>
</evidence>
<evidence type="ECO:0000256" key="2">
    <source>
        <dbReference type="ARBA" id="ARBA00008779"/>
    </source>
</evidence>
<comment type="caution">
    <text evidence="7">The sequence shown here is derived from an EMBL/GenBank/DDBJ whole genome shotgun (WGS) entry which is preliminary data.</text>
</comment>
<dbReference type="Proteomes" id="UP001152320">
    <property type="component" value="Unassembled WGS sequence"/>
</dbReference>
<dbReference type="InterPro" id="IPR017850">
    <property type="entry name" value="Alkaline_phosphatase_core_sf"/>
</dbReference>
<sequence>MVSMLDESVKNVTIALKKANMLDNSVIIFTSDNGGPANGFDVNYASNFPLRGVKATLWEGGVRGVSFVHSPLIKKPSRVWNGMFHICDWFPTFISIAGGNVSEFTNLDGFSQWESIVSGAKSPRNEILHNIDPIYNVSAVRWNDFKLVIGDTYQGNWSGWYPPEEVTGNLFNSELFAGADPRAAVVKCLSKPSNASTNCQPFTAPCLFNITHDPCEYYNVADQYPDMVKTLVGKLVKYNSTMIPPGNKPIDQAANPYLHQGNWEPWEK</sequence>
<dbReference type="SUPFAM" id="SSF53649">
    <property type="entry name" value="Alkaline phosphatase-like"/>
    <property type="match status" value="1"/>
</dbReference>
<dbReference type="EMBL" id="JAIZAY010002307">
    <property type="protein sequence ID" value="KAJ8017362.1"/>
    <property type="molecule type" value="Genomic_DNA"/>
</dbReference>
<dbReference type="PANTHER" id="PTHR10342:SF273">
    <property type="entry name" value="RE14504P"/>
    <property type="match status" value="1"/>
</dbReference>
<dbReference type="Gene3D" id="3.40.720.10">
    <property type="entry name" value="Alkaline Phosphatase, subunit A"/>
    <property type="match status" value="1"/>
</dbReference>
<dbReference type="GO" id="GO:0046872">
    <property type="term" value="F:metal ion binding"/>
    <property type="evidence" value="ECO:0007669"/>
    <property type="project" value="UniProtKB-KW"/>
</dbReference>
<evidence type="ECO:0000256" key="5">
    <source>
        <dbReference type="ARBA" id="ARBA00023180"/>
    </source>
</evidence>
<protein>
    <submittedName>
        <fullName evidence="7">Arylsulfatase I</fullName>
    </submittedName>
</protein>
<evidence type="ECO:0000256" key="1">
    <source>
        <dbReference type="ARBA" id="ARBA00001913"/>
    </source>
</evidence>
<dbReference type="OrthoDB" id="103349at2759"/>